<proteinExistence type="predicted"/>
<evidence type="ECO:0008006" key="3">
    <source>
        <dbReference type="Google" id="ProtNLM"/>
    </source>
</evidence>
<dbReference type="EMBL" id="JAXOVC010000004">
    <property type="protein sequence ID" value="KAK4502792.1"/>
    <property type="molecule type" value="Genomic_DNA"/>
</dbReference>
<reference evidence="1 2" key="1">
    <citation type="journal article" date="2023" name="G3 (Bethesda)">
        <title>A chromosome-level genome assembly of Zasmidium syzygii isolated from banana leaves.</title>
        <authorList>
            <person name="van Westerhoven A.C."/>
            <person name="Mehrabi R."/>
            <person name="Talebi R."/>
            <person name="Steentjes M.B.F."/>
            <person name="Corcolon B."/>
            <person name="Chong P.A."/>
            <person name="Kema G.H.J."/>
            <person name="Seidl M.F."/>
        </authorList>
    </citation>
    <scope>NUCLEOTIDE SEQUENCE [LARGE SCALE GENOMIC DNA]</scope>
    <source>
        <strain evidence="1 2">P124</strain>
    </source>
</reference>
<organism evidence="1 2">
    <name type="scientific">Zasmidium cellare</name>
    <name type="common">Wine cellar mold</name>
    <name type="synonym">Racodium cellare</name>
    <dbReference type="NCBI Taxonomy" id="395010"/>
    <lineage>
        <taxon>Eukaryota</taxon>
        <taxon>Fungi</taxon>
        <taxon>Dikarya</taxon>
        <taxon>Ascomycota</taxon>
        <taxon>Pezizomycotina</taxon>
        <taxon>Dothideomycetes</taxon>
        <taxon>Dothideomycetidae</taxon>
        <taxon>Mycosphaerellales</taxon>
        <taxon>Mycosphaerellaceae</taxon>
        <taxon>Zasmidium</taxon>
    </lineage>
</organism>
<name>A0ABR0EMU4_ZASCE</name>
<evidence type="ECO:0000313" key="1">
    <source>
        <dbReference type="EMBL" id="KAK4502792.1"/>
    </source>
</evidence>
<dbReference type="Proteomes" id="UP001305779">
    <property type="component" value="Unassembled WGS sequence"/>
</dbReference>
<evidence type="ECO:0000313" key="2">
    <source>
        <dbReference type="Proteomes" id="UP001305779"/>
    </source>
</evidence>
<dbReference type="InterPro" id="IPR011333">
    <property type="entry name" value="SKP1/BTB/POZ_sf"/>
</dbReference>
<protein>
    <recommendedName>
        <fullName evidence="3">BTB domain-containing protein</fullName>
    </recommendedName>
</protein>
<accession>A0ABR0EMU4</accession>
<keyword evidence="2" id="KW-1185">Reference proteome</keyword>
<gene>
    <name evidence="1" type="ORF">PRZ48_006218</name>
</gene>
<comment type="caution">
    <text evidence="1">The sequence shown here is derived from an EMBL/GenBank/DDBJ whole genome shotgun (WGS) entry which is preliminary data.</text>
</comment>
<sequence>MDQKMEVVDLTTNDTPAQGEPMSNIIEPISEPEPINEVEKFIRQLQHDRMLKIYVGQDTTKPPFHVPESVLVNSSSYFADVIKHQQQNVSEMSSLYFPDEGDVSLAWGVLLYWMINKRLAFSITGSGDMVRRGKHLLLFSQAWVLADKYLLPKLQNKIMMELMNHFEEHSLPFDANVVNNLLNISPVDTPLRRLLSEETVHIIYADEPNDFYPGKRMKPSELMASDGAKGLSGSLLEAFQTFSDGGKRIRRLRGAGDKKLKVYKKYLVKKKVKEVANRGETESAKAVDSSGDWKG</sequence>
<dbReference type="Gene3D" id="3.30.710.10">
    <property type="entry name" value="Potassium Channel Kv1.1, Chain A"/>
    <property type="match status" value="1"/>
</dbReference>